<evidence type="ECO:0008006" key="3">
    <source>
        <dbReference type="Google" id="ProtNLM"/>
    </source>
</evidence>
<reference evidence="2" key="1">
    <citation type="submission" date="2017-09" db="EMBL/GenBank/DDBJ databases">
        <authorList>
            <person name="Varghese N."/>
            <person name="Submissions S."/>
        </authorList>
    </citation>
    <scope>NUCLEOTIDE SEQUENCE [LARGE SCALE GENOMIC DNA]</scope>
    <source>
        <strain evidence="2">DSM 29961</strain>
    </source>
</reference>
<dbReference type="Proteomes" id="UP000219452">
    <property type="component" value="Unassembled WGS sequence"/>
</dbReference>
<protein>
    <recommendedName>
        <fullName evidence="3">Lipoprotein</fullName>
    </recommendedName>
</protein>
<evidence type="ECO:0000313" key="2">
    <source>
        <dbReference type="Proteomes" id="UP000219452"/>
    </source>
</evidence>
<dbReference type="PROSITE" id="PS51257">
    <property type="entry name" value="PROKAR_LIPOPROTEIN"/>
    <property type="match status" value="1"/>
</dbReference>
<organism evidence="1 2">
    <name type="scientific">Spirosoma fluviale</name>
    <dbReference type="NCBI Taxonomy" id="1597977"/>
    <lineage>
        <taxon>Bacteria</taxon>
        <taxon>Pseudomonadati</taxon>
        <taxon>Bacteroidota</taxon>
        <taxon>Cytophagia</taxon>
        <taxon>Cytophagales</taxon>
        <taxon>Cytophagaceae</taxon>
        <taxon>Spirosoma</taxon>
    </lineage>
</organism>
<keyword evidence="2" id="KW-1185">Reference proteome</keyword>
<dbReference type="EMBL" id="OCNH01000007">
    <property type="protein sequence ID" value="SOD97262.1"/>
    <property type="molecule type" value="Genomic_DNA"/>
</dbReference>
<name>A0A286GP29_9BACT</name>
<proteinExistence type="predicted"/>
<accession>A0A286GP29</accession>
<gene>
    <name evidence="1" type="ORF">SAMN06269250_5698</name>
</gene>
<dbReference type="OrthoDB" id="958015at2"/>
<dbReference type="AlphaFoldDB" id="A0A286GP29"/>
<dbReference type="RefSeq" id="WP_097130590.1">
    <property type="nucleotide sequence ID" value="NZ_OCNH01000007.1"/>
</dbReference>
<evidence type="ECO:0000313" key="1">
    <source>
        <dbReference type="EMBL" id="SOD97262.1"/>
    </source>
</evidence>
<sequence length="194" mass="20731">MNRYFLTLAVCASTLVFTACGDRKKSDSTSVDSTATTLSSADATSTIAITGHLADLGLTPNSHWRGINLGDEFTKVKAAEKGEPFESDADHIGYTIELKSLESADVLYYQTNSNVSAIDVDLFLNSRQAVSDYQKELGAYFTARYGASKPAEGGTLWTGRQGEQIVLKDVSKGKDFGLKVKIGPANSATTASVK</sequence>